<proteinExistence type="predicted"/>
<sequence length="87" mass="9931">MPTRIGRISSRGTPKKTGFPTAKRINSSAALIACGTKERKSHGWTDLWGRSTLVKAGVFFTETREPFTRLEDRARNKVARVREYHKR</sequence>
<dbReference type="GeneID" id="59332839"/>
<gene>
    <name evidence="2" type="ORF">HO133_004431</name>
</gene>
<organism evidence="2 3">
    <name type="scientific">Letharia lupina</name>
    <dbReference type="NCBI Taxonomy" id="560253"/>
    <lineage>
        <taxon>Eukaryota</taxon>
        <taxon>Fungi</taxon>
        <taxon>Dikarya</taxon>
        <taxon>Ascomycota</taxon>
        <taxon>Pezizomycotina</taxon>
        <taxon>Lecanoromycetes</taxon>
        <taxon>OSLEUM clade</taxon>
        <taxon>Lecanoromycetidae</taxon>
        <taxon>Lecanorales</taxon>
        <taxon>Lecanorineae</taxon>
        <taxon>Parmeliaceae</taxon>
        <taxon>Letharia</taxon>
    </lineage>
</organism>
<dbReference type="EMBL" id="JACCJB010000002">
    <property type="protein sequence ID" value="KAF6230092.1"/>
    <property type="molecule type" value="Genomic_DNA"/>
</dbReference>
<evidence type="ECO:0000313" key="3">
    <source>
        <dbReference type="Proteomes" id="UP000593566"/>
    </source>
</evidence>
<dbReference type="Proteomes" id="UP000593566">
    <property type="component" value="Unassembled WGS sequence"/>
</dbReference>
<protein>
    <submittedName>
        <fullName evidence="2">Uncharacterized protein</fullName>
    </submittedName>
</protein>
<dbReference type="AlphaFoldDB" id="A0A8H6FKB5"/>
<reference evidence="2 3" key="1">
    <citation type="journal article" date="2020" name="Genomics">
        <title>Complete, high-quality genomes from long-read metagenomic sequencing of two wolf lichen thalli reveals enigmatic genome architecture.</title>
        <authorList>
            <person name="McKenzie S.K."/>
            <person name="Walston R.F."/>
            <person name="Allen J.L."/>
        </authorList>
    </citation>
    <scope>NUCLEOTIDE SEQUENCE [LARGE SCALE GENOMIC DNA]</scope>
    <source>
        <strain evidence="2">WasteWater1</strain>
    </source>
</reference>
<name>A0A8H6FKB5_9LECA</name>
<evidence type="ECO:0000313" key="2">
    <source>
        <dbReference type="EMBL" id="KAF6230092.1"/>
    </source>
</evidence>
<evidence type="ECO:0000256" key="1">
    <source>
        <dbReference type="SAM" id="MobiDB-lite"/>
    </source>
</evidence>
<feature type="region of interest" description="Disordered" evidence="1">
    <location>
        <begin position="1"/>
        <end position="21"/>
    </location>
</feature>
<accession>A0A8H6FKB5</accession>
<comment type="caution">
    <text evidence="2">The sequence shown here is derived from an EMBL/GenBank/DDBJ whole genome shotgun (WGS) entry which is preliminary data.</text>
</comment>
<keyword evidence="3" id="KW-1185">Reference proteome</keyword>
<dbReference type="RefSeq" id="XP_037157349.1">
    <property type="nucleotide sequence ID" value="XM_037295348.1"/>
</dbReference>